<protein>
    <submittedName>
        <fullName evidence="1">Uncharacterized protein</fullName>
    </submittedName>
</protein>
<evidence type="ECO:0000313" key="1">
    <source>
        <dbReference type="EMBL" id="RQH54543.1"/>
    </source>
</evidence>
<dbReference type="EMBL" id="RCBY01000010">
    <property type="protein sequence ID" value="RQH54543.1"/>
    <property type="molecule type" value="Genomic_DNA"/>
</dbReference>
<sequence>MRFIDEQSFLITITEKLRYKASQFMDKKAVEGWRTAFAVAFRKESSSDQSWFWSHIQSTKRRKKIHRSNPLIYKKR</sequence>
<gene>
    <name evidence="1" type="ORF">D5R40_03215</name>
</gene>
<dbReference type="Proteomes" id="UP000269154">
    <property type="component" value="Unassembled WGS sequence"/>
</dbReference>
<accession>A0A3N6Q1V0</accession>
<dbReference type="AlphaFoldDB" id="A0A3N6Q1V0"/>
<name>A0A3N6Q1V0_9CYAN</name>
<proteinExistence type="predicted"/>
<organism evidence="1 2">
    <name type="scientific">Okeania hirsuta</name>
    <dbReference type="NCBI Taxonomy" id="1458930"/>
    <lineage>
        <taxon>Bacteria</taxon>
        <taxon>Bacillati</taxon>
        <taxon>Cyanobacteriota</taxon>
        <taxon>Cyanophyceae</taxon>
        <taxon>Oscillatoriophycideae</taxon>
        <taxon>Oscillatoriales</taxon>
        <taxon>Microcoleaceae</taxon>
        <taxon>Okeania</taxon>
    </lineage>
</organism>
<keyword evidence="2" id="KW-1185">Reference proteome</keyword>
<reference evidence="1 2" key="1">
    <citation type="journal article" date="2018" name="ACS Chem. Biol.">
        <title>Ketoreductase domain dysfunction expands chemodiversity: malyngamide biosynthesis in the cyanobacterium Okeania hirsuta.</title>
        <authorList>
            <person name="Moss N.A."/>
            <person name="Leao T."/>
            <person name="Rankin M."/>
            <person name="McCullough T.M."/>
            <person name="Qu P."/>
            <person name="Korobeynikov A."/>
            <person name="Smith J.L."/>
            <person name="Gerwick L."/>
            <person name="Gerwick W.H."/>
        </authorList>
    </citation>
    <scope>NUCLEOTIDE SEQUENCE [LARGE SCALE GENOMIC DNA]</scope>
    <source>
        <strain evidence="1 2">PAB10Feb10-1</strain>
    </source>
</reference>
<comment type="caution">
    <text evidence="1">The sequence shown here is derived from an EMBL/GenBank/DDBJ whole genome shotgun (WGS) entry which is preliminary data.</text>
</comment>
<evidence type="ECO:0000313" key="2">
    <source>
        <dbReference type="Proteomes" id="UP000269154"/>
    </source>
</evidence>